<accession>A0A9W8K721</accession>
<feature type="signal peptide" evidence="1">
    <location>
        <begin position="1"/>
        <end position="18"/>
    </location>
</feature>
<comment type="caution">
    <text evidence="2">The sequence shown here is derived from an EMBL/GenBank/DDBJ whole genome shotgun (WGS) entry which is preliminary data.</text>
</comment>
<dbReference type="OrthoDB" id="3025387at2759"/>
<gene>
    <name evidence="2" type="ORF">NLJ89_g2202</name>
</gene>
<dbReference type="Proteomes" id="UP001148786">
    <property type="component" value="Unassembled WGS sequence"/>
</dbReference>
<keyword evidence="1" id="KW-0732">Signal</keyword>
<reference evidence="2" key="1">
    <citation type="submission" date="2022-07" db="EMBL/GenBank/DDBJ databases">
        <title>Genome Sequence of Agrocybe chaxingu.</title>
        <authorList>
            <person name="Buettner E."/>
        </authorList>
    </citation>
    <scope>NUCLEOTIDE SEQUENCE</scope>
    <source>
        <strain evidence="2">MP-N11</strain>
    </source>
</reference>
<evidence type="ECO:0000313" key="3">
    <source>
        <dbReference type="Proteomes" id="UP001148786"/>
    </source>
</evidence>
<name>A0A9W8K721_9AGAR</name>
<dbReference type="AlphaFoldDB" id="A0A9W8K721"/>
<protein>
    <submittedName>
        <fullName evidence="2">Uncharacterized protein</fullName>
    </submittedName>
</protein>
<feature type="chain" id="PRO_5040974001" evidence="1">
    <location>
        <begin position="19"/>
        <end position="69"/>
    </location>
</feature>
<sequence length="69" mass="7406">MLFKSLAAVTTQVLAVLAAGNVLSVEKVFHTIVNQSPFLVERTTTVTWTQSASLISSEPTSPPTPTINY</sequence>
<keyword evidence="3" id="KW-1185">Reference proteome</keyword>
<evidence type="ECO:0000313" key="2">
    <source>
        <dbReference type="EMBL" id="KAJ3514731.1"/>
    </source>
</evidence>
<dbReference type="EMBL" id="JANKHO010000130">
    <property type="protein sequence ID" value="KAJ3514731.1"/>
    <property type="molecule type" value="Genomic_DNA"/>
</dbReference>
<organism evidence="2 3">
    <name type="scientific">Agrocybe chaxingu</name>
    <dbReference type="NCBI Taxonomy" id="84603"/>
    <lineage>
        <taxon>Eukaryota</taxon>
        <taxon>Fungi</taxon>
        <taxon>Dikarya</taxon>
        <taxon>Basidiomycota</taxon>
        <taxon>Agaricomycotina</taxon>
        <taxon>Agaricomycetes</taxon>
        <taxon>Agaricomycetidae</taxon>
        <taxon>Agaricales</taxon>
        <taxon>Agaricineae</taxon>
        <taxon>Strophariaceae</taxon>
        <taxon>Agrocybe</taxon>
    </lineage>
</organism>
<evidence type="ECO:0000256" key="1">
    <source>
        <dbReference type="SAM" id="SignalP"/>
    </source>
</evidence>
<proteinExistence type="predicted"/>